<reference evidence="2 3" key="1">
    <citation type="journal article" date="2011" name="Stand. Genomic Sci.">
        <title>Complete genome sequence of Desulfobulbus propionicus type strain (1pr3).</title>
        <authorList>
            <person name="Pagani I."/>
            <person name="Lapidus A."/>
            <person name="Nolan M."/>
            <person name="Lucas S."/>
            <person name="Hammon N."/>
            <person name="Deshpande S."/>
            <person name="Cheng J.F."/>
            <person name="Chertkov O."/>
            <person name="Davenport K."/>
            <person name="Tapia R."/>
            <person name="Han C."/>
            <person name="Goodwin L."/>
            <person name="Pitluck S."/>
            <person name="Liolios K."/>
            <person name="Mavromatis K."/>
            <person name="Ivanova N."/>
            <person name="Mikhailova N."/>
            <person name="Pati A."/>
            <person name="Chen A."/>
            <person name="Palaniappan K."/>
            <person name="Land M."/>
            <person name="Hauser L."/>
            <person name="Chang Y.J."/>
            <person name="Jeffries C.D."/>
            <person name="Detter J.C."/>
            <person name="Brambilla E."/>
            <person name="Kannan K.P."/>
            <person name="Djao O.D."/>
            <person name="Rohde M."/>
            <person name="Pukall R."/>
            <person name="Spring S."/>
            <person name="Goker M."/>
            <person name="Sikorski J."/>
            <person name="Woyke T."/>
            <person name="Bristow J."/>
            <person name="Eisen J.A."/>
            <person name="Markowitz V."/>
            <person name="Hugenholtz P."/>
            <person name="Kyrpides N.C."/>
            <person name="Klenk H.P."/>
        </authorList>
    </citation>
    <scope>NUCLEOTIDE SEQUENCE [LARGE SCALE GENOMIC DNA]</scope>
    <source>
        <strain evidence="3">ATCC 33891 / DSM 2032 / 1pr3</strain>
    </source>
</reference>
<proteinExistence type="predicted"/>
<sequence length="316" mass="34826">MSEAVRNDIEVRAVCPVTRGLPVRMTEHGFAQACAEALAQAHEAVKNSDGLPLAAVRLSRCLQCLGKERPPELQVVDLEILKTERGSAQCKRELEMGGKKHDGTCENCGRENMTLTRLHGDLVCTSCGNLFGAMANRPEAVEKALRKMLPHCLPAAGSVDEEKQELARRCDELAAEVQTLSGQLIEEQELRKKRAEEADQYWSFLLKIGESLDSGFDGACDVALVPEMVTETFSGLEAEKTTLLQNAERLTAESTVLANRVSELEKRLEDLEGWEKVPTSGLVMESSFEHDLIRDQLADFALKILQGQVGIVHREA</sequence>
<evidence type="ECO:0000256" key="1">
    <source>
        <dbReference type="SAM" id="Coils"/>
    </source>
</evidence>
<protein>
    <submittedName>
        <fullName evidence="2">Uncharacterized protein</fullName>
    </submittedName>
</protein>
<dbReference type="KEGG" id="dpr:Despr_0208"/>
<accession>A0A7U4DMS9</accession>
<dbReference type="EMBL" id="CP002364">
    <property type="protein sequence ID" value="ADW16396.1"/>
    <property type="molecule type" value="Genomic_DNA"/>
</dbReference>
<organism evidence="2 3">
    <name type="scientific">Desulfobulbus propionicus (strain ATCC 33891 / DSM 2032 / VKM B-1956 / 1pr3)</name>
    <dbReference type="NCBI Taxonomy" id="577650"/>
    <lineage>
        <taxon>Bacteria</taxon>
        <taxon>Pseudomonadati</taxon>
        <taxon>Thermodesulfobacteriota</taxon>
        <taxon>Desulfobulbia</taxon>
        <taxon>Desulfobulbales</taxon>
        <taxon>Desulfobulbaceae</taxon>
        <taxon>Desulfobulbus</taxon>
    </lineage>
</organism>
<dbReference type="RefSeq" id="WP_015722944.1">
    <property type="nucleotide sequence ID" value="NC_014972.1"/>
</dbReference>
<evidence type="ECO:0000313" key="2">
    <source>
        <dbReference type="EMBL" id="ADW16396.1"/>
    </source>
</evidence>
<gene>
    <name evidence="2" type="ordered locus">Despr_0208</name>
</gene>
<dbReference type="AlphaFoldDB" id="A0A7U4DMS9"/>
<name>A0A7U4DMS9_DESPD</name>
<feature type="coiled-coil region" evidence="1">
    <location>
        <begin position="233"/>
        <end position="267"/>
    </location>
</feature>
<evidence type="ECO:0000313" key="3">
    <source>
        <dbReference type="Proteomes" id="UP000006365"/>
    </source>
</evidence>
<dbReference type="Proteomes" id="UP000006365">
    <property type="component" value="Chromosome"/>
</dbReference>
<feature type="coiled-coil region" evidence="1">
    <location>
        <begin position="156"/>
        <end position="183"/>
    </location>
</feature>
<keyword evidence="3" id="KW-1185">Reference proteome</keyword>
<keyword evidence="1" id="KW-0175">Coiled coil</keyword>